<feature type="chain" id="PRO_5035800366" evidence="1">
    <location>
        <begin position="19"/>
        <end position="95"/>
    </location>
</feature>
<name>A0A8R1IE10_CAEJA</name>
<dbReference type="EnsemblMetazoa" id="CJA32596.1">
    <property type="protein sequence ID" value="CJA32596.1"/>
    <property type="gene ID" value="WBGene00208443"/>
</dbReference>
<evidence type="ECO:0000313" key="3">
    <source>
        <dbReference type="Proteomes" id="UP000005237"/>
    </source>
</evidence>
<dbReference type="Proteomes" id="UP000005237">
    <property type="component" value="Unassembled WGS sequence"/>
</dbReference>
<dbReference type="AlphaFoldDB" id="A0A8R1IE10"/>
<sequence>MQLSTLVVLFALCAISATSPLWFDEEEPMNLRAFRMMPNQYEQLDSIRRLPKRASVFNKRRGRELFGKRALPIEYPEENVMYENRFRRRANELFG</sequence>
<accession>A0A8R1IE10</accession>
<feature type="signal peptide" evidence="1">
    <location>
        <begin position="1"/>
        <end position="18"/>
    </location>
</feature>
<proteinExistence type="predicted"/>
<reference evidence="2" key="2">
    <citation type="submission" date="2022-06" db="UniProtKB">
        <authorList>
            <consortium name="EnsemblMetazoa"/>
        </authorList>
    </citation>
    <scope>IDENTIFICATION</scope>
    <source>
        <strain evidence="2">DF5081</strain>
    </source>
</reference>
<keyword evidence="1" id="KW-0732">Signal</keyword>
<keyword evidence="3" id="KW-1185">Reference proteome</keyword>
<evidence type="ECO:0000313" key="2">
    <source>
        <dbReference type="EnsemblMetazoa" id="CJA32596.1"/>
    </source>
</evidence>
<organism evidence="2 3">
    <name type="scientific">Caenorhabditis japonica</name>
    <dbReference type="NCBI Taxonomy" id="281687"/>
    <lineage>
        <taxon>Eukaryota</taxon>
        <taxon>Metazoa</taxon>
        <taxon>Ecdysozoa</taxon>
        <taxon>Nematoda</taxon>
        <taxon>Chromadorea</taxon>
        <taxon>Rhabditida</taxon>
        <taxon>Rhabditina</taxon>
        <taxon>Rhabditomorpha</taxon>
        <taxon>Rhabditoidea</taxon>
        <taxon>Rhabditidae</taxon>
        <taxon>Peloderinae</taxon>
        <taxon>Caenorhabditis</taxon>
    </lineage>
</organism>
<evidence type="ECO:0000256" key="1">
    <source>
        <dbReference type="SAM" id="SignalP"/>
    </source>
</evidence>
<reference evidence="3" key="1">
    <citation type="submission" date="2010-08" db="EMBL/GenBank/DDBJ databases">
        <authorList>
            <consortium name="Caenorhabditis japonica Sequencing Consortium"/>
            <person name="Wilson R.K."/>
        </authorList>
    </citation>
    <scope>NUCLEOTIDE SEQUENCE [LARGE SCALE GENOMIC DNA]</scope>
    <source>
        <strain evidence="3">DF5081</strain>
    </source>
</reference>
<protein>
    <submittedName>
        <fullName evidence="2">Uncharacterized protein</fullName>
    </submittedName>
</protein>